<gene>
    <name evidence="2" type="ORF">A2U01_0000414</name>
</gene>
<comment type="caution">
    <text evidence="2">The sequence shown here is derived from an EMBL/GenBank/DDBJ whole genome shotgun (WGS) entry which is preliminary data.</text>
</comment>
<keyword evidence="3" id="KW-1185">Reference proteome</keyword>
<evidence type="ECO:0000256" key="1">
    <source>
        <dbReference type="SAM" id="MobiDB-lite"/>
    </source>
</evidence>
<evidence type="ECO:0000313" key="3">
    <source>
        <dbReference type="Proteomes" id="UP000265520"/>
    </source>
</evidence>
<name>A0A392LXG7_9FABA</name>
<reference evidence="2 3" key="1">
    <citation type="journal article" date="2018" name="Front. Plant Sci.">
        <title>Red Clover (Trifolium pratense) and Zigzag Clover (T. medium) - A Picture of Genomic Similarities and Differences.</title>
        <authorList>
            <person name="Dluhosova J."/>
            <person name="Istvanek J."/>
            <person name="Nedelnik J."/>
            <person name="Repkova J."/>
        </authorList>
    </citation>
    <scope>NUCLEOTIDE SEQUENCE [LARGE SCALE GENOMIC DNA]</scope>
    <source>
        <strain evidence="3">cv. 10/8</strain>
        <tissue evidence="2">Leaf</tissue>
    </source>
</reference>
<feature type="compositionally biased region" description="Gly residues" evidence="1">
    <location>
        <begin position="1"/>
        <end position="13"/>
    </location>
</feature>
<accession>A0A392LXG7</accession>
<organism evidence="2 3">
    <name type="scientific">Trifolium medium</name>
    <dbReference type="NCBI Taxonomy" id="97028"/>
    <lineage>
        <taxon>Eukaryota</taxon>
        <taxon>Viridiplantae</taxon>
        <taxon>Streptophyta</taxon>
        <taxon>Embryophyta</taxon>
        <taxon>Tracheophyta</taxon>
        <taxon>Spermatophyta</taxon>
        <taxon>Magnoliopsida</taxon>
        <taxon>eudicotyledons</taxon>
        <taxon>Gunneridae</taxon>
        <taxon>Pentapetalae</taxon>
        <taxon>rosids</taxon>
        <taxon>fabids</taxon>
        <taxon>Fabales</taxon>
        <taxon>Fabaceae</taxon>
        <taxon>Papilionoideae</taxon>
        <taxon>50 kb inversion clade</taxon>
        <taxon>NPAAA clade</taxon>
        <taxon>Hologalegina</taxon>
        <taxon>IRL clade</taxon>
        <taxon>Trifolieae</taxon>
        <taxon>Trifolium</taxon>
    </lineage>
</organism>
<dbReference type="Proteomes" id="UP000265520">
    <property type="component" value="Unassembled WGS sequence"/>
</dbReference>
<proteinExistence type="predicted"/>
<dbReference type="AlphaFoldDB" id="A0A392LXG7"/>
<feature type="region of interest" description="Disordered" evidence="1">
    <location>
        <begin position="1"/>
        <end position="35"/>
    </location>
</feature>
<sequence length="82" mass="8597">MRGGGDCAGGCCGSGSDSASGLGKSFEGQPKPKEFPGGQSDKFVLLNYGAHFARCVYDDFDCELIEIVSNEVVVPLCRSMVV</sequence>
<dbReference type="EMBL" id="LXQA010000266">
    <property type="protein sequence ID" value="MCH79661.1"/>
    <property type="molecule type" value="Genomic_DNA"/>
</dbReference>
<protein>
    <submittedName>
        <fullName evidence="2">Uncharacterized protein</fullName>
    </submittedName>
</protein>
<evidence type="ECO:0000313" key="2">
    <source>
        <dbReference type="EMBL" id="MCH79661.1"/>
    </source>
</evidence>